<dbReference type="InterPro" id="IPR050863">
    <property type="entry name" value="CenT-Element_Derived"/>
</dbReference>
<dbReference type="PANTHER" id="PTHR19303">
    <property type="entry name" value="TRANSPOSON"/>
    <property type="match status" value="1"/>
</dbReference>
<dbReference type="SUPFAM" id="SSF46689">
    <property type="entry name" value="Homeodomain-like"/>
    <property type="match status" value="1"/>
</dbReference>
<evidence type="ECO:0000259" key="2">
    <source>
        <dbReference type="Pfam" id="PF03184"/>
    </source>
</evidence>
<dbReference type="PANTHER" id="PTHR19303:SF74">
    <property type="entry name" value="POGO TRANSPOSABLE ELEMENT WITH KRAB DOMAIN"/>
    <property type="match status" value="1"/>
</dbReference>
<evidence type="ECO:0000259" key="3">
    <source>
        <dbReference type="Pfam" id="PF05225"/>
    </source>
</evidence>
<dbReference type="InterPro" id="IPR007889">
    <property type="entry name" value="HTH_Psq"/>
</dbReference>
<feature type="domain" description="DDE-1" evidence="2">
    <location>
        <begin position="153"/>
        <end position="275"/>
    </location>
</feature>
<dbReference type="AlphaFoldDB" id="A0A8K0CRE4"/>
<evidence type="ECO:0000256" key="1">
    <source>
        <dbReference type="ARBA" id="ARBA00004123"/>
    </source>
</evidence>
<dbReference type="Proteomes" id="UP000801492">
    <property type="component" value="Unassembled WGS sequence"/>
</dbReference>
<evidence type="ECO:0008006" key="6">
    <source>
        <dbReference type="Google" id="ProtNLM"/>
    </source>
</evidence>
<dbReference type="EMBL" id="VTPC01060554">
    <property type="protein sequence ID" value="KAF2889922.1"/>
    <property type="molecule type" value="Genomic_DNA"/>
</dbReference>
<evidence type="ECO:0000313" key="5">
    <source>
        <dbReference type="Proteomes" id="UP000801492"/>
    </source>
</evidence>
<accession>A0A8K0CRE4</accession>
<dbReference type="Pfam" id="PF05225">
    <property type="entry name" value="HTH_psq"/>
    <property type="match status" value="1"/>
</dbReference>
<comment type="caution">
    <text evidence="4">The sequence shown here is derived from an EMBL/GenBank/DDBJ whole genome shotgun (WGS) entry which is preliminary data.</text>
</comment>
<dbReference type="Pfam" id="PF03184">
    <property type="entry name" value="DDE_1"/>
    <property type="match status" value="1"/>
</dbReference>
<dbReference type="GO" id="GO:0003677">
    <property type="term" value="F:DNA binding"/>
    <property type="evidence" value="ECO:0007669"/>
    <property type="project" value="InterPro"/>
</dbReference>
<comment type="subcellular location">
    <subcellularLocation>
        <location evidence="1">Nucleus</location>
    </subcellularLocation>
</comment>
<sequence>MQIGYSAENLKAAIDDIKHESKSFRGASQFYNIPKTTLMHHVKGTRGVEGRIVDDSRGGGSVKAYLPFEVEQEIANCLKILDKKGTDQTNPWVFYNYFEKLTKIVNDLQLNGKPQQIYNCDEPSFCHDPSKTKTIGAINTRNFRKASSAARENTTALLCCSASGEMLPLLCVFKRKSVMQNWLETGLITKTAVSVTERGWMKTTLFHNWFRDVFLKNIGFQRPVLLIYDGHVTHISFELIKLAQENQVTIIKLPPHTTHVLQPLDVAVFKGLKTKGDREVCKCQ</sequence>
<gene>
    <name evidence="4" type="ORF">ILUMI_16251</name>
</gene>
<dbReference type="OrthoDB" id="6734405at2759"/>
<dbReference type="GO" id="GO:0005634">
    <property type="term" value="C:nucleus"/>
    <property type="evidence" value="ECO:0007669"/>
    <property type="project" value="UniProtKB-SubCell"/>
</dbReference>
<proteinExistence type="predicted"/>
<name>A0A8K0CRE4_IGNLU</name>
<dbReference type="InterPro" id="IPR004875">
    <property type="entry name" value="DDE_SF_endonuclease_dom"/>
</dbReference>
<organism evidence="4 5">
    <name type="scientific">Ignelater luminosus</name>
    <name type="common">Cucubano</name>
    <name type="synonym">Pyrophorus luminosus</name>
    <dbReference type="NCBI Taxonomy" id="2038154"/>
    <lineage>
        <taxon>Eukaryota</taxon>
        <taxon>Metazoa</taxon>
        <taxon>Ecdysozoa</taxon>
        <taxon>Arthropoda</taxon>
        <taxon>Hexapoda</taxon>
        <taxon>Insecta</taxon>
        <taxon>Pterygota</taxon>
        <taxon>Neoptera</taxon>
        <taxon>Endopterygota</taxon>
        <taxon>Coleoptera</taxon>
        <taxon>Polyphaga</taxon>
        <taxon>Elateriformia</taxon>
        <taxon>Elateroidea</taxon>
        <taxon>Elateridae</taxon>
        <taxon>Agrypninae</taxon>
        <taxon>Pyrophorini</taxon>
        <taxon>Ignelater</taxon>
    </lineage>
</organism>
<feature type="domain" description="HTH psq-type" evidence="3">
    <location>
        <begin position="8"/>
        <end position="45"/>
    </location>
</feature>
<evidence type="ECO:0000313" key="4">
    <source>
        <dbReference type="EMBL" id="KAF2889922.1"/>
    </source>
</evidence>
<dbReference type="Gene3D" id="1.10.10.60">
    <property type="entry name" value="Homeodomain-like"/>
    <property type="match status" value="1"/>
</dbReference>
<keyword evidence="5" id="KW-1185">Reference proteome</keyword>
<dbReference type="InterPro" id="IPR009057">
    <property type="entry name" value="Homeodomain-like_sf"/>
</dbReference>
<protein>
    <recommendedName>
        <fullName evidence="6">HTH psq-type domain-containing protein</fullName>
    </recommendedName>
</protein>
<reference evidence="4" key="1">
    <citation type="submission" date="2019-08" db="EMBL/GenBank/DDBJ databases">
        <title>The genome of the North American firefly Photinus pyralis.</title>
        <authorList>
            <consortium name="Photinus pyralis genome working group"/>
            <person name="Fallon T.R."/>
            <person name="Sander Lower S.E."/>
            <person name="Weng J.-K."/>
        </authorList>
    </citation>
    <scope>NUCLEOTIDE SEQUENCE</scope>
    <source>
        <strain evidence="4">TRF0915ILg1</strain>
        <tissue evidence="4">Whole body</tissue>
    </source>
</reference>